<evidence type="ECO:0000313" key="1">
    <source>
        <dbReference type="EMBL" id="CAA7262290.1"/>
    </source>
</evidence>
<name>A0A8S0VUJ8_CYCAE</name>
<dbReference type="Proteomes" id="UP000467700">
    <property type="component" value="Unassembled WGS sequence"/>
</dbReference>
<dbReference type="EMBL" id="CACVBS010000035">
    <property type="protein sequence ID" value="CAA7262290.1"/>
    <property type="molecule type" value="Genomic_DNA"/>
</dbReference>
<comment type="caution">
    <text evidence="1">The sequence shown here is derived from an EMBL/GenBank/DDBJ whole genome shotgun (WGS) entry which is preliminary data.</text>
</comment>
<evidence type="ECO:0000313" key="2">
    <source>
        <dbReference type="Proteomes" id="UP000467700"/>
    </source>
</evidence>
<proteinExistence type="predicted"/>
<organism evidence="1 2">
    <name type="scientific">Cyclocybe aegerita</name>
    <name type="common">Black poplar mushroom</name>
    <name type="synonym">Agrocybe aegerita</name>
    <dbReference type="NCBI Taxonomy" id="1973307"/>
    <lineage>
        <taxon>Eukaryota</taxon>
        <taxon>Fungi</taxon>
        <taxon>Dikarya</taxon>
        <taxon>Basidiomycota</taxon>
        <taxon>Agaricomycotina</taxon>
        <taxon>Agaricomycetes</taxon>
        <taxon>Agaricomycetidae</taxon>
        <taxon>Agaricales</taxon>
        <taxon>Agaricineae</taxon>
        <taxon>Bolbitiaceae</taxon>
        <taxon>Cyclocybe</taxon>
    </lineage>
</organism>
<protein>
    <submittedName>
        <fullName evidence="1">Uncharacterized protein</fullName>
    </submittedName>
</protein>
<gene>
    <name evidence="1" type="ORF">AAE3_LOCUS4164</name>
</gene>
<keyword evidence="2" id="KW-1185">Reference proteome</keyword>
<sequence length="150" mass="17537">MSRELQRRRTRVASRHPLRDTRAVTVFPRSSVFVFLFRPVTAKAMIPSMDSENATELWKLPKTESWTSLRKFYLRTFTPSLQEYSLQVLDIRRTTRLLSSRALHSFWFWMSHNTTPGLPLWDVAGRHSLRPKSGVIEIHSMSFLAFASLL</sequence>
<dbReference type="AlphaFoldDB" id="A0A8S0VUJ8"/>
<reference evidence="1 2" key="1">
    <citation type="submission" date="2020-01" db="EMBL/GenBank/DDBJ databases">
        <authorList>
            <person name="Gupta K D."/>
        </authorList>
    </citation>
    <scope>NUCLEOTIDE SEQUENCE [LARGE SCALE GENOMIC DNA]</scope>
</reference>
<accession>A0A8S0VUJ8</accession>